<evidence type="ECO:0000256" key="2">
    <source>
        <dbReference type="ARBA" id="ARBA00022614"/>
    </source>
</evidence>
<dbReference type="InterPro" id="IPR032675">
    <property type="entry name" value="LRR_dom_sf"/>
</dbReference>
<keyword evidence="8" id="KW-0325">Glycoprotein</keyword>
<dbReference type="Pfam" id="PF13855">
    <property type="entry name" value="LRR_8"/>
    <property type="match status" value="1"/>
</dbReference>
<reference evidence="9" key="1">
    <citation type="submission" date="2015-06" db="UniProtKB">
        <authorList>
            <consortium name="EnsemblPlants"/>
        </authorList>
    </citation>
    <scope>IDENTIFICATION</scope>
</reference>
<evidence type="ECO:0000256" key="6">
    <source>
        <dbReference type="ARBA" id="ARBA00022989"/>
    </source>
</evidence>
<dbReference type="FunFam" id="3.80.10.10:FF:000041">
    <property type="entry name" value="LRR receptor-like serine/threonine-protein kinase ERECTA"/>
    <property type="match status" value="1"/>
</dbReference>
<sequence>MQAKSQRLCSLFLSSNELCGTLEGIPNPLYSFMYSIDVSNNSLAGHIPKSFFDLTRLQQLKLDSNHFQGTVELSLLWKLRSLYSLMFSNNMLSVKDVEDDYPFTYLDNIRTLGLASCSLTKIPIALRYTNELSYLDLSNNQIDGVIPSWIWMNWKDSIFFLDLSNNMFTCLENSPSIVHMHNLEYLNLSSNQLHGSVPIPLTARKSMVFLDYSNNNFSSITPDFGCMLQTIDLNNNLIEGEIPRSLSNCQGLELLDVGNNQIVGSFPSWFGILPHLRVLVLRSNQLNGTIRDIKHDQTINNYFASLQILDLASNNFSGNLPKGWFNELKAMMENVSDEGQVLGHETSSSAGFYQDTVTITFKGSDLSFIKILSTFNAIDISNNSFDGHVPESIGMLVSLRGLNMSYNNFTGQIPFQYRNLSQLEPMDLLEPDNRGNTTRVNLTYFS</sequence>
<keyword evidence="2" id="KW-0433">Leucine-rich repeat</keyword>
<evidence type="ECO:0000313" key="9">
    <source>
        <dbReference type="EnsemblPlants" id="EMT01933"/>
    </source>
</evidence>
<dbReference type="EnsemblPlants" id="EMT01933">
    <property type="protein sequence ID" value="EMT01933"/>
    <property type="gene ID" value="F775_11386"/>
</dbReference>
<keyword evidence="6" id="KW-1133">Transmembrane helix</keyword>
<dbReference type="PANTHER" id="PTHR48061:SF44">
    <property type="entry name" value="LEUCINE-RICH REPEAT-CONTAINING N-TERMINAL PLANT-TYPE DOMAIN-CONTAINING PROTEIN"/>
    <property type="match status" value="1"/>
</dbReference>
<evidence type="ECO:0000256" key="3">
    <source>
        <dbReference type="ARBA" id="ARBA00022692"/>
    </source>
</evidence>
<evidence type="ECO:0000256" key="5">
    <source>
        <dbReference type="ARBA" id="ARBA00022737"/>
    </source>
</evidence>
<dbReference type="PRINTS" id="PR00019">
    <property type="entry name" value="LEURICHRPT"/>
</dbReference>
<keyword evidence="5" id="KW-0677">Repeat</keyword>
<evidence type="ECO:0000256" key="4">
    <source>
        <dbReference type="ARBA" id="ARBA00022729"/>
    </source>
</evidence>
<evidence type="ECO:0000256" key="1">
    <source>
        <dbReference type="ARBA" id="ARBA00004479"/>
    </source>
</evidence>
<organism evidence="9">
    <name type="scientific">Aegilops tauschii</name>
    <name type="common">Tausch's goatgrass</name>
    <name type="synonym">Aegilops squarrosa</name>
    <dbReference type="NCBI Taxonomy" id="37682"/>
    <lineage>
        <taxon>Eukaryota</taxon>
        <taxon>Viridiplantae</taxon>
        <taxon>Streptophyta</taxon>
        <taxon>Embryophyta</taxon>
        <taxon>Tracheophyta</taxon>
        <taxon>Spermatophyta</taxon>
        <taxon>Magnoliopsida</taxon>
        <taxon>Liliopsida</taxon>
        <taxon>Poales</taxon>
        <taxon>Poaceae</taxon>
        <taxon>BOP clade</taxon>
        <taxon>Pooideae</taxon>
        <taxon>Triticodae</taxon>
        <taxon>Triticeae</taxon>
        <taxon>Triticinae</taxon>
        <taxon>Aegilops</taxon>
    </lineage>
</organism>
<dbReference type="PANTHER" id="PTHR48061">
    <property type="entry name" value="LEUCINE-RICH REPEAT RECEPTOR PROTEIN KINASE EMS1-LIKE-RELATED"/>
    <property type="match status" value="1"/>
</dbReference>
<dbReference type="GO" id="GO:0016020">
    <property type="term" value="C:membrane"/>
    <property type="evidence" value="ECO:0007669"/>
    <property type="project" value="UniProtKB-SubCell"/>
</dbReference>
<protein>
    <submittedName>
        <fullName evidence="9">Putative LRR receptor-like serine/threonine-protein kinase</fullName>
    </submittedName>
</protein>
<evidence type="ECO:0000256" key="8">
    <source>
        <dbReference type="ARBA" id="ARBA00023180"/>
    </source>
</evidence>
<keyword evidence="4" id="KW-0732">Signal</keyword>
<name>N1QPS1_AEGTA</name>
<keyword evidence="3" id="KW-0812">Transmembrane</keyword>
<dbReference type="InterPro" id="IPR046956">
    <property type="entry name" value="RLP23-like"/>
</dbReference>
<dbReference type="InterPro" id="IPR001611">
    <property type="entry name" value="Leu-rich_rpt"/>
</dbReference>
<dbReference type="SUPFAM" id="SSF52058">
    <property type="entry name" value="L domain-like"/>
    <property type="match status" value="1"/>
</dbReference>
<proteinExistence type="predicted"/>
<dbReference type="AlphaFoldDB" id="N1QPS1"/>
<comment type="subcellular location">
    <subcellularLocation>
        <location evidence="1">Membrane</location>
        <topology evidence="1">Single-pass type I membrane protein</topology>
    </subcellularLocation>
</comment>
<keyword evidence="7" id="KW-0472">Membrane</keyword>
<evidence type="ECO:0000256" key="7">
    <source>
        <dbReference type="ARBA" id="ARBA00023136"/>
    </source>
</evidence>
<accession>N1QPS1</accession>
<dbReference type="Pfam" id="PF00560">
    <property type="entry name" value="LRR_1"/>
    <property type="match status" value="4"/>
</dbReference>
<dbReference type="Gene3D" id="3.80.10.10">
    <property type="entry name" value="Ribonuclease Inhibitor"/>
    <property type="match status" value="2"/>
</dbReference>